<evidence type="ECO:0000256" key="2">
    <source>
        <dbReference type="ARBA" id="ARBA00023125"/>
    </source>
</evidence>
<protein>
    <submittedName>
        <fullName evidence="5">FCD domain-containing protein</fullName>
    </submittedName>
</protein>
<dbReference type="InterPro" id="IPR011711">
    <property type="entry name" value="GntR_C"/>
</dbReference>
<dbReference type="Proteomes" id="UP000814207">
    <property type="component" value="Unassembled WGS sequence"/>
</dbReference>
<dbReference type="PROSITE" id="PS50949">
    <property type="entry name" value="HTH_GNTR"/>
    <property type="match status" value="1"/>
</dbReference>
<evidence type="ECO:0000259" key="4">
    <source>
        <dbReference type="PROSITE" id="PS50949"/>
    </source>
</evidence>
<dbReference type="InterPro" id="IPR008920">
    <property type="entry name" value="TF_FadR/GntR_C"/>
</dbReference>
<evidence type="ECO:0000313" key="6">
    <source>
        <dbReference type="Proteomes" id="UP000814207"/>
    </source>
</evidence>
<dbReference type="InterPro" id="IPR036388">
    <property type="entry name" value="WH-like_DNA-bd_sf"/>
</dbReference>
<dbReference type="PANTHER" id="PTHR43537:SF5">
    <property type="entry name" value="UXU OPERON TRANSCRIPTIONAL REGULATOR"/>
    <property type="match status" value="1"/>
</dbReference>
<accession>A0A9Q3ZZP9</accession>
<dbReference type="InterPro" id="IPR036390">
    <property type="entry name" value="WH_DNA-bd_sf"/>
</dbReference>
<dbReference type="PANTHER" id="PTHR43537">
    <property type="entry name" value="TRANSCRIPTIONAL REGULATOR, GNTR FAMILY"/>
    <property type="match status" value="1"/>
</dbReference>
<name>A0A9Q3ZZP9_PSESX</name>
<keyword evidence="3" id="KW-0804">Transcription</keyword>
<dbReference type="Gene3D" id="1.10.10.10">
    <property type="entry name" value="Winged helix-like DNA-binding domain superfamily/Winged helix DNA-binding domain"/>
    <property type="match status" value="1"/>
</dbReference>
<sequence length="239" mass="26119">MPSEPATPTRRRSTNLAQGVVEDLTQRILLGQLKPGEKLPSESTIVLEHGVSRTVVREALSKLQASGLVETRHGIGTFVLEQHAQQGLRLHVDTVASVRNMLELRLGLEVQAVALAAVRRTDTQLAQMRAALDDYQACLANNDSCVEADKRFHQLIAEATGNTFFTEIMLHLGNAMIPRTQVRGAERGGADFAKLGQLANLEHEAIFNAIKRQDPDAARAAMVLHLTNSRDRFSGEQGA</sequence>
<organism evidence="5 6">
    <name type="scientific">Pseudomonas syringae</name>
    <dbReference type="NCBI Taxonomy" id="317"/>
    <lineage>
        <taxon>Bacteria</taxon>
        <taxon>Pseudomonadati</taxon>
        <taxon>Pseudomonadota</taxon>
        <taxon>Gammaproteobacteria</taxon>
        <taxon>Pseudomonadales</taxon>
        <taxon>Pseudomonadaceae</taxon>
        <taxon>Pseudomonas</taxon>
    </lineage>
</organism>
<dbReference type="PRINTS" id="PR00035">
    <property type="entry name" value="HTHGNTR"/>
</dbReference>
<gene>
    <name evidence="5" type="ORF">GIW73_21365</name>
</gene>
<evidence type="ECO:0000313" key="5">
    <source>
        <dbReference type="EMBL" id="MCF5065487.1"/>
    </source>
</evidence>
<dbReference type="SMART" id="SM00895">
    <property type="entry name" value="FCD"/>
    <property type="match status" value="1"/>
</dbReference>
<comment type="caution">
    <text evidence="5">The sequence shown here is derived from an EMBL/GenBank/DDBJ whole genome shotgun (WGS) entry which is preliminary data.</text>
</comment>
<dbReference type="InterPro" id="IPR000524">
    <property type="entry name" value="Tscrpt_reg_HTH_GntR"/>
</dbReference>
<dbReference type="Pfam" id="PF00392">
    <property type="entry name" value="GntR"/>
    <property type="match status" value="1"/>
</dbReference>
<evidence type="ECO:0000256" key="1">
    <source>
        <dbReference type="ARBA" id="ARBA00023015"/>
    </source>
</evidence>
<dbReference type="Pfam" id="PF07729">
    <property type="entry name" value="FCD"/>
    <property type="match status" value="1"/>
</dbReference>
<proteinExistence type="predicted"/>
<keyword evidence="1" id="KW-0805">Transcription regulation</keyword>
<dbReference type="EMBL" id="WKEU01000119">
    <property type="protein sequence ID" value="MCF5065487.1"/>
    <property type="molecule type" value="Genomic_DNA"/>
</dbReference>
<keyword evidence="2" id="KW-0238">DNA-binding</keyword>
<dbReference type="SMART" id="SM00345">
    <property type="entry name" value="HTH_GNTR"/>
    <property type="match status" value="1"/>
</dbReference>
<reference evidence="5" key="1">
    <citation type="submission" date="2019-11" db="EMBL/GenBank/DDBJ databases">
        <title>Epiphytic Pseudomonas syringae from cherry orchards.</title>
        <authorList>
            <person name="Hulin M.T."/>
        </authorList>
    </citation>
    <scope>NUCLEOTIDE SEQUENCE</scope>
    <source>
        <strain evidence="5">PA-6-9A</strain>
    </source>
</reference>
<dbReference type="GO" id="GO:0003700">
    <property type="term" value="F:DNA-binding transcription factor activity"/>
    <property type="evidence" value="ECO:0007669"/>
    <property type="project" value="InterPro"/>
</dbReference>
<dbReference type="CDD" id="cd07377">
    <property type="entry name" value="WHTH_GntR"/>
    <property type="match status" value="1"/>
</dbReference>
<dbReference type="AlphaFoldDB" id="A0A9Q3ZZP9"/>
<dbReference type="GO" id="GO:0003677">
    <property type="term" value="F:DNA binding"/>
    <property type="evidence" value="ECO:0007669"/>
    <property type="project" value="UniProtKB-KW"/>
</dbReference>
<feature type="domain" description="HTH gntR-type" evidence="4">
    <location>
        <begin position="14"/>
        <end position="82"/>
    </location>
</feature>
<dbReference type="Gene3D" id="1.20.120.530">
    <property type="entry name" value="GntR ligand-binding domain-like"/>
    <property type="match status" value="1"/>
</dbReference>
<dbReference type="SUPFAM" id="SSF48008">
    <property type="entry name" value="GntR ligand-binding domain-like"/>
    <property type="match status" value="1"/>
</dbReference>
<dbReference type="SUPFAM" id="SSF46785">
    <property type="entry name" value="Winged helix' DNA-binding domain"/>
    <property type="match status" value="1"/>
</dbReference>
<evidence type="ECO:0000256" key="3">
    <source>
        <dbReference type="ARBA" id="ARBA00023163"/>
    </source>
</evidence>